<gene>
    <name evidence="2" type="ORF">AAG570_011085</name>
</gene>
<dbReference type="Gene3D" id="3.40.390.10">
    <property type="entry name" value="Collagenase (Catalytic Domain)"/>
    <property type="match status" value="1"/>
</dbReference>
<evidence type="ECO:0000259" key="1">
    <source>
        <dbReference type="Pfam" id="PF01431"/>
    </source>
</evidence>
<accession>A0ABD0Z5V7</accession>
<dbReference type="InterPro" id="IPR024079">
    <property type="entry name" value="MetalloPept_cat_dom_sf"/>
</dbReference>
<dbReference type="Pfam" id="PF01431">
    <property type="entry name" value="Peptidase_M13"/>
    <property type="match status" value="1"/>
</dbReference>
<dbReference type="PANTHER" id="PTHR11733">
    <property type="entry name" value="ZINC METALLOPROTEASE FAMILY M13 NEPRILYSIN-RELATED"/>
    <property type="match status" value="1"/>
</dbReference>
<keyword evidence="3" id="KW-1185">Reference proteome</keyword>
<feature type="domain" description="Peptidase M13 C-terminal" evidence="1">
    <location>
        <begin position="1"/>
        <end position="155"/>
    </location>
</feature>
<proteinExistence type="predicted"/>
<dbReference type="PROSITE" id="PS51885">
    <property type="entry name" value="NEPRILYSIN"/>
    <property type="match status" value="1"/>
</dbReference>
<dbReference type="EMBL" id="JBFDAA010000006">
    <property type="protein sequence ID" value="KAL1131468.1"/>
    <property type="molecule type" value="Genomic_DNA"/>
</dbReference>
<dbReference type="Proteomes" id="UP001558652">
    <property type="component" value="Unassembled WGS sequence"/>
</dbReference>
<name>A0ABD0Z5V7_9HEMI</name>
<protein>
    <recommendedName>
        <fullName evidence="1">Peptidase M13 C-terminal domain-containing protein</fullName>
    </recommendedName>
</protein>
<evidence type="ECO:0000313" key="2">
    <source>
        <dbReference type="EMBL" id="KAL1131468.1"/>
    </source>
</evidence>
<dbReference type="SUPFAM" id="SSF55486">
    <property type="entry name" value="Metalloproteases ('zincins'), catalytic domain"/>
    <property type="match status" value="1"/>
</dbReference>
<dbReference type="PANTHER" id="PTHR11733:SF133">
    <property type="entry name" value="PHOSPHATE-REGULATING NEUTRAL ENDOPEPTIDASE PHEX"/>
    <property type="match status" value="1"/>
</dbReference>
<feature type="non-terminal residue" evidence="2">
    <location>
        <position position="1"/>
    </location>
</feature>
<sequence>GRKYDKEGNLKVWWTNSSIGQYNERTQCYVEEYNNYYMHSINKTVDGNLTLGENLADNGGLREALMAYRTYVGANGKEPGLPGLQNYTHEQLFFLSFANMWCSDYTDYSLLESLKDEHSPNFVRVEMSLKNLREFAEAWSCPPGSNMNPEKRCHLWVD</sequence>
<dbReference type="InterPro" id="IPR000718">
    <property type="entry name" value="Peptidase_M13"/>
</dbReference>
<comment type="caution">
    <text evidence="2">The sequence shown here is derived from an EMBL/GenBank/DDBJ whole genome shotgun (WGS) entry which is preliminary data.</text>
</comment>
<reference evidence="2 3" key="1">
    <citation type="submission" date="2024-07" db="EMBL/GenBank/DDBJ databases">
        <title>Chromosome-level genome assembly of the water stick insect Ranatra chinensis (Heteroptera: Nepidae).</title>
        <authorList>
            <person name="Liu X."/>
        </authorList>
    </citation>
    <scope>NUCLEOTIDE SEQUENCE [LARGE SCALE GENOMIC DNA]</scope>
    <source>
        <strain evidence="2">Cailab_2021Rc</strain>
        <tissue evidence="2">Muscle</tissue>
    </source>
</reference>
<organism evidence="2 3">
    <name type="scientific">Ranatra chinensis</name>
    <dbReference type="NCBI Taxonomy" id="642074"/>
    <lineage>
        <taxon>Eukaryota</taxon>
        <taxon>Metazoa</taxon>
        <taxon>Ecdysozoa</taxon>
        <taxon>Arthropoda</taxon>
        <taxon>Hexapoda</taxon>
        <taxon>Insecta</taxon>
        <taxon>Pterygota</taxon>
        <taxon>Neoptera</taxon>
        <taxon>Paraneoptera</taxon>
        <taxon>Hemiptera</taxon>
        <taxon>Heteroptera</taxon>
        <taxon>Panheteroptera</taxon>
        <taxon>Nepomorpha</taxon>
        <taxon>Nepidae</taxon>
        <taxon>Ranatrinae</taxon>
        <taxon>Ranatra</taxon>
    </lineage>
</organism>
<dbReference type="AlphaFoldDB" id="A0ABD0Z5V7"/>
<evidence type="ECO:0000313" key="3">
    <source>
        <dbReference type="Proteomes" id="UP001558652"/>
    </source>
</evidence>
<dbReference type="InterPro" id="IPR018497">
    <property type="entry name" value="Peptidase_M13_C"/>
</dbReference>